<sequence length="249" mass="26732">MKVLVTVKRVLDYNVKVRVKADQTDVDLTNVKMALNPFCEIAVEEAVRLKEAGIASEVVVVSIGPKAVQEQIRTALALGADRGIQIETDEMPESLSVAKLLAKVVAEEQPGLVILGKQAIDSDNNQSGQMLAALTGMGQGTFASEVKVEGEEVLVTREVDGGLQTVGLKLPAIVTTDLRLNEPRYASLPNIMKAKKKPLDVKTPADLGVELRAHTELLKVEPPAERAGGIKVASVEELVEKLKNEAKVI</sequence>
<name>A0A918DWV1_9GAMM</name>
<evidence type="ECO:0000256" key="8">
    <source>
        <dbReference type="ARBA" id="ARBA00049933"/>
    </source>
</evidence>
<evidence type="ECO:0000256" key="7">
    <source>
        <dbReference type="ARBA" id="ARBA00042002"/>
    </source>
</evidence>
<evidence type="ECO:0000256" key="2">
    <source>
        <dbReference type="ARBA" id="ARBA00011355"/>
    </source>
</evidence>
<accession>A0A918DWV1</accession>
<evidence type="ECO:0000313" key="10">
    <source>
        <dbReference type="EMBL" id="GGO86294.1"/>
    </source>
</evidence>
<comment type="cofactor">
    <cofactor evidence="8">
        <name>AMP</name>
        <dbReference type="ChEBI" id="CHEBI:456215"/>
    </cofactor>
</comment>
<evidence type="ECO:0000256" key="3">
    <source>
        <dbReference type="ARBA" id="ARBA00016797"/>
    </source>
</evidence>
<dbReference type="FunFam" id="3.40.50.620:FF:000011">
    <property type="entry name" value="Electron transfer flavoprotein subunit beta"/>
    <property type="match status" value="1"/>
</dbReference>
<dbReference type="InterPro" id="IPR014730">
    <property type="entry name" value="ETF_a/b_N"/>
</dbReference>
<proteinExistence type="inferred from homology"/>
<dbReference type="SMART" id="SM00893">
    <property type="entry name" value="ETF"/>
    <property type="match status" value="1"/>
</dbReference>
<evidence type="ECO:0000256" key="6">
    <source>
        <dbReference type="ARBA" id="ARBA00025649"/>
    </source>
</evidence>
<reference evidence="10 11" key="1">
    <citation type="journal article" date="2014" name="Int. J. Syst. Evol. Microbiol.">
        <title>Complete genome sequence of Corynebacterium casei LMG S-19264T (=DSM 44701T), isolated from a smear-ripened cheese.</title>
        <authorList>
            <consortium name="US DOE Joint Genome Institute (JGI-PGF)"/>
            <person name="Walter F."/>
            <person name="Albersmeier A."/>
            <person name="Kalinowski J."/>
            <person name="Ruckert C."/>
        </authorList>
    </citation>
    <scope>NUCLEOTIDE SEQUENCE [LARGE SCALE GENOMIC DNA]</scope>
    <source>
        <strain evidence="10 11">CGMCC 1.7286</strain>
    </source>
</reference>
<dbReference type="GO" id="GO:0046395">
    <property type="term" value="P:carboxylic acid catabolic process"/>
    <property type="evidence" value="ECO:0007669"/>
    <property type="project" value="UniProtKB-ARBA"/>
</dbReference>
<comment type="subunit">
    <text evidence="2">Heterodimer of an alpha and a beta subunit.</text>
</comment>
<keyword evidence="11" id="KW-1185">Reference proteome</keyword>
<comment type="function">
    <text evidence="6">The electron transfer flavoprotein serves as a specific electron acceptor for other dehydrogenases. It transfers the electrons to the main respiratory chain via ETF-ubiquinone oxidoreductase (ETF dehydrogenase).</text>
</comment>
<dbReference type="Proteomes" id="UP000599578">
    <property type="component" value="Unassembled WGS sequence"/>
</dbReference>
<dbReference type="InterPro" id="IPR033948">
    <property type="entry name" value="ETF_beta_N"/>
</dbReference>
<keyword evidence="5" id="KW-0249">Electron transport</keyword>
<comment type="caution">
    <text evidence="10">The sequence shown here is derived from an EMBL/GenBank/DDBJ whole genome shotgun (WGS) entry which is preliminary data.</text>
</comment>
<comment type="similarity">
    <text evidence="1">Belongs to the ETF beta-subunit/FixA family.</text>
</comment>
<dbReference type="CDD" id="cd01714">
    <property type="entry name" value="ETF_beta"/>
    <property type="match status" value="1"/>
</dbReference>
<feature type="domain" description="Electron transfer flavoprotein alpha/beta-subunit N-terminal" evidence="9">
    <location>
        <begin position="23"/>
        <end position="211"/>
    </location>
</feature>
<dbReference type="InterPro" id="IPR000049">
    <property type="entry name" value="ET-Flavoprotein_bsu_CS"/>
</dbReference>
<dbReference type="InterPro" id="IPR012255">
    <property type="entry name" value="ETF_b"/>
</dbReference>
<gene>
    <name evidence="10" type="primary">etfB</name>
    <name evidence="10" type="ORF">GCM10011348_36820</name>
</gene>
<evidence type="ECO:0000256" key="4">
    <source>
        <dbReference type="ARBA" id="ARBA00022448"/>
    </source>
</evidence>
<dbReference type="PANTHER" id="PTHR21294:SF8">
    <property type="entry name" value="ELECTRON TRANSFER FLAVOPROTEIN SUBUNIT BETA"/>
    <property type="match status" value="1"/>
</dbReference>
<organism evidence="10 11">
    <name type="scientific">Marinobacterium nitratireducens</name>
    <dbReference type="NCBI Taxonomy" id="518897"/>
    <lineage>
        <taxon>Bacteria</taxon>
        <taxon>Pseudomonadati</taxon>
        <taxon>Pseudomonadota</taxon>
        <taxon>Gammaproteobacteria</taxon>
        <taxon>Oceanospirillales</taxon>
        <taxon>Oceanospirillaceae</taxon>
        <taxon>Marinobacterium</taxon>
    </lineage>
</organism>
<dbReference type="GO" id="GO:0009055">
    <property type="term" value="F:electron transfer activity"/>
    <property type="evidence" value="ECO:0007669"/>
    <property type="project" value="InterPro"/>
</dbReference>
<evidence type="ECO:0000259" key="9">
    <source>
        <dbReference type="SMART" id="SM00893"/>
    </source>
</evidence>
<dbReference type="PIRSF" id="PIRSF000090">
    <property type="entry name" value="Beta-ETF"/>
    <property type="match status" value="1"/>
</dbReference>
<keyword evidence="4" id="KW-0813">Transport</keyword>
<dbReference type="AlphaFoldDB" id="A0A918DWV1"/>
<protein>
    <recommendedName>
        <fullName evidence="3">Electron transfer flavoprotein subunit beta</fullName>
    </recommendedName>
    <alternativeName>
        <fullName evidence="7">Electron transfer flavoprotein small subunit</fullName>
    </alternativeName>
</protein>
<dbReference type="RefSeq" id="WP_188862079.1">
    <property type="nucleotide sequence ID" value="NZ_BMLT01000010.1"/>
</dbReference>
<dbReference type="Gene3D" id="3.40.50.620">
    <property type="entry name" value="HUPs"/>
    <property type="match status" value="1"/>
</dbReference>
<dbReference type="SUPFAM" id="SSF52402">
    <property type="entry name" value="Adenine nucleotide alpha hydrolases-like"/>
    <property type="match status" value="1"/>
</dbReference>
<dbReference type="Pfam" id="PF01012">
    <property type="entry name" value="ETF"/>
    <property type="match status" value="1"/>
</dbReference>
<evidence type="ECO:0000313" key="11">
    <source>
        <dbReference type="Proteomes" id="UP000599578"/>
    </source>
</evidence>
<dbReference type="InterPro" id="IPR014729">
    <property type="entry name" value="Rossmann-like_a/b/a_fold"/>
</dbReference>
<dbReference type="PROSITE" id="PS01065">
    <property type="entry name" value="ETF_BETA"/>
    <property type="match status" value="1"/>
</dbReference>
<dbReference type="EMBL" id="BMLT01000010">
    <property type="protein sequence ID" value="GGO86294.1"/>
    <property type="molecule type" value="Genomic_DNA"/>
</dbReference>
<dbReference type="PANTHER" id="PTHR21294">
    <property type="entry name" value="ELECTRON TRANSFER FLAVOPROTEIN BETA-SUBUNIT"/>
    <property type="match status" value="1"/>
</dbReference>
<evidence type="ECO:0000256" key="1">
    <source>
        <dbReference type="ARBA" id="ARBA00007557"/>
    </source>
</evidence>
<evidence type="ECO:0000256" key="5">
    <source>
        <dbReference type="ARBA" id="ARBA00022982"/>
    </source>
</evidence>